<evidence type="ECO:0000256" key="2">
    <source>
        <dbReference type="ARBA" id="ARBA00006972"/>
    </source>
</evidence>
<dbReference type="AlphaFoldDB" id="A0A0J9XBK5"/>
<dbReference type="GO" id="GO:0016192">
    <property type="term" value="P:vesicle-mediated transport"/>
    <property type="evidence" value="ECO:0007669"/>
    <property type="project" value="InterPro"/>
</dbReference>
<dbReference type="Gene3D" id="3.30.450.60">
    <property type="match status" value="1"/>
</dbReference>
<dbReference type="GO" id="GO:0012505">
    <property type="term" value="C:endomembrane system"/>
    <property type="evidence" value="ECO:0007669"/>
    <property type="project" value="UniProtKB-SubCell"/>
</dbReference>
<keyword evidence="4" id="KW-0653">Protein transport</keyword>
<accession>A0A0J9XBK5</accession>
<keyword evidence="8" id="KW-1185">Reference proteome</keyword>
<comment type="subcellular location">
    <subcellularLocation>
        <location evidence="1">Endomembrane system</location>
    </subcellularLocation>
</comment>
<dbReference type="InterPro" id="IPR000804">
    <property type="entry name" value="Clathrin_sm-chain_CS"/>
</dbReference>
<dbReference type="OrthoDB" id="10261046at2759"/>
<evidence type="ECO:0000313" key="8">
    <source>
        <dbReference type="Proteomes" id="UP000242525"/>
    </source>
</evidence>
<proteinExistence type="inferred from homology"/>
<dbReference type="Proteomes" id="UP000242525">
    <property type="component" value="Unassembled WGS sequence"/>
</dbReference>
<evidence type="ECO:0000256" key="3">
    <source>
        <dbReference type="ARBA" id="ARBA00022448"/>
    </source>
</evidence>
<feature type="domain" description="AP complex mu/sigma subunit" evidence="6">
    <location>
        <begin position="1"/>
        <end position="147"/>
    </location>
</feature>
<evidence type="ECO:0000313" key="7">
    <source>
        <dbReference type="EMBL" id="CDO54592.1"/>
    </source>
</evidence>
<dbReference type="InterPro" id="IPR022775">
    <property type="entry name" value="AP_mu_sigma_su"/>
</dbReference>
<evidence type="ECO:0000256" key="5">
    <source>
        <dbReference type="ARBA" id="ARBA00023136"/>
    </source>
</evidence>
<sequence length="201" mass="22244">MIHSVIVVNNSGLPRLMKFYTPVDLPTQALLLKQVHSILSTRSSEQCSFLTPPPLLDGMDDIRVIYRHYATLYFVFIVDEQESELGILDLIHVFVESLEWCFGNVCEVDLVFGWQEMQTVLGEIVQGGMVVECDRRKIVAAIDLANKGKDLRGNNGIGNGLGSSRGQDFITTASAASAKAFSSATMAFQQMTREGNIWPGR</sequence>
<dbReference type="PANTHER" id="PTHR11753">
    <property type="entry name" value="ADAPTOR COMPLEXES SMALL SUBUNIT FAMILY"/>
    <property type="match status" value="1"/>
</dbReference>
<dbReference type="InterPro" id="IPR011012">
    <property type="entry name" value="Longin-like_dom_sf"/>
</dbReference>
<protein>
    <submittedName>
        <fullName evidence="7">Similar to Saccharomyces cerevisiae YJL024C APS3 Small subunit of the clathrin-associated adaptor complex AP-3</fullName>
    </submittedName>
</protein>
<comment type="caution">
    <text evidence="7">The sequence shown here is derived from an EMBL/GenBank/DDBJ whole genome shotgun (WGS) entry which is preliminary data.</text>
</comment>
<dbReference type="InterPro" id="IPR016635">
    <property type="entry name" value="AP_complex_ssu"/>
</dbReference>
<dbReference type="STRING" id="1173061.A0A0J9XBK5"/>
<organism evidence="7 8">
    <name type="scientific">Geotrichum candidum</name>
    <name type="common">Oospora lactis</name>
    <name type="synonym">Dipodascus geotrichum</name>
    <dbReference type="NCBI Taxonomy" id="1173061"/>
    <lineage>
        <taxon>Eukaryota</taxon>
        <taxon>Fungi</taxon>
        <taxon>Dikarya</taxon>
        <taxon>Ascomycota</taxon>
        <taxon>Saccharomycotina</taxon>
        <taxon>Dipodascomycetes</taxon>
        <taxon>Dipodascales</taxon>
        <taxon>Dipodascaceae</taxon>
        <taxon>Geotrichum</taxon>
    </lineage>
</organism>
<evidence type="ECO:0000256" key="1">
    <source>
        <dbReference type="ARBA" id="ARBA00004308"/>
    </source>
</evidence>
<dbReference type="EMBL" id="CCBN010000008">
    <property type="protein sequence ID" value="CDO54592.1"/>
    <property type="molecule type" value="Genomic_DNA"/>
</dbReference>
<comment type="similarity">
    <text evidence="2">Belongs to the adaptor complexes small subunit family.</text>
</comment>
<name>A0A0J9XBK5_GEOCN</name>
<dbReference type="PROSITE" id="PS00989">
    <property type="entry name" value="CLAT_ADAPTOR_S"/>
    <property type="match status" value="1"/>
</dbReference>
<dbReference type="Pfam" id="PF01217">
    <property type="entry name" value="Clat_adaptor_s"/>
    <property type="match status" value="1"/>
</dbReference>
<dbReference type="GO" id="GO:0030117">
    <property type="term" value="C:membrane coat"/>
    <property type="evidence" value="ECO:0007669"/>
    <property type="project" value="InterPro"/>
</dbReference>
<keyword evidence="5" id="KW-0472">Membrane</keyword>
<evidence type="ECO:0000256" key="4">
    <source>
        <dbReference type="ARBA" id="ARBA00022927"/>
    </source>
</evidence>
<gene>
    <name evidence="7" type="ORF">BN980_GECA08s01594g</name>
</gene>
<reference evidence="7" key="1">
    <citation type="submission" date="2014-03" db="EMBL/GenBank/DDBJ databases">
        <authorList>
            <person name="Casaregola S."/>
        </authorList>
    </citation>
    <scope>NUCLEOTIDE SEQUENCE [LARGE SCALE GENOMIC DNA]</scope>
    <source>
        <strain evidence="7">CLIB 918</strain>
    </source>
</reference>
<dbReference type="SUPFAM" id="SSF64356">
    <property type="entry name" value="SNARE-like"/>
    <property type="match status" value="1"/>
</dbReference>
<evidence type="ECO:0000259" key="6">
    <source>
        <dbReference type="Pfam" id="PF01217"/>
    </source>
</evidence>
<dbReference type="GO" id="GO:0006886">
    <property type="term" value="P:intracellular protein transport"/>
    <property type="evidence" value="ECO:0007669"/>
    <property type="project" value="InterPro"/>
</dbReference>
<keyword evidence="3" id="KW-0813">Transport</keyword>